<dbReference type="PROSITE" id="PS51354">
    <property type="entry name" value="GLUTAREDOXIN_2"/>
    <property type="match status" value="1"/>
</dbReference>
<dbReference type="InterPro" id="IPR002109">
    <property type="entry name" value="Glutaredoxin"/>
</dbReference>
<feature type="region of interest" description="Disordered" evidence="1">
    <location>
        <begin position="1"/>
        <end position="35"/>
    </location>
</feature>
<dbReference type="EMBL" id="JAEAOA010000779">
    <property type="protein sequence ID" value="KAK3576859.1"/>
    <property type="molecule type" value="Genomic_DNA"/>
</dbReference>
<dbReference type="Gene3D" id="3.40.30.10">
    <property type="entry name" value="Glutaredoxin"/>
    <property type="match status" value="1"/>
</dbReference>
<dbReference type="AlphaFoldDB" id="A0AAE0RNU8"/>
<evidence type="ECO:0000313" key="3">
    <source>
        <dbReference type="EMBL" id="KAK3576859.1"/>
    </source>
</evidence>
<protein>
    <recommendedName>
        <fullName evidence="2">Glutaredoxin domain-containing protein</fullName>
    </recommendedName>
</protein>
<dbReference type="PANTHER" id="PTHR46990:SF1">
    <property type="entry name" value="GLUTAREDOXIN DOMAIN-CONTAINING CYSTEINE-RICH PROTEIN 1"/>
    <property type="match status" value="1"/>
</dbReference>
<proteinExistence type="predicted"/>
<dbReference type="GO" id="GO:0007605">
    <property type="term" value="P:sensory perception of sound"/>
    <property type="evidence" value="ECO:0007669"/>
    <property type="project" value="InterPro"/>
</dbReference>
<organism evidence="3 4">
    <name type="scientific">Potamilus streckersoni</name>
    <dbReference type="NCBI Taxonomy" id="2493646"/>
    <lineage>
        <taxon>Eukaryota</taxon>
        <taxon>Metazoa</taxon>
        <taxon>Spiralia</taxon>
        <taxon>Lophotrochozoa</taxon>
        <taxon>Mollusca</taxon>
        <taxon>Bivalvia</taxon>
        <taxon>Autobranchia</taxon>
        <taxon>Heteroconchia</taxon>
        <taxon>Palaeoheterodonta</taxon>
        <taxon>Unionida</taxon>
        <taxon>Unionoidea</taxon>
        <taxon>Unionidae</taxon>
        <taxon>Ambleminae</taxon>
        <taxon>Lampsilini</taxon>
        <taxon>Potamilus</taxon>
    </lineage>
</organism>
<dbReference type="Pfam" id="PF00462">
    <property type="entry name" value="Glutaredoxin"/>
    <property type="match status" value="1"/>
</dbReference>
<dbReference type="Pfam" id="PF23733">
    <property type="entry name" value="GRXCR1-2_C"/>
    <property type="match status" value="1"/>
</dbReference>
<dbReference type="SUPFAM" id="SSF52833">
    <property type="entry name" value="Thioredoxin-like"/>
    <property type="match status" value="1"/>
</dbReference>
<evidence type="ECO:0000259" key="2">
    <source>
        <dbReference type="Pfam" id="PF00462"/>
    </source>
</evidence>
<name>A0AAE0RNU8_9BIVA</name>
<dbReference type="Proteomes" id="UP001195483">
    <property type="component" value="Unassembled WGS sequence"/>
</dbReference>
<dbReference type="InterPro" id="IPR042797">
    <property type="entry name" value="GRXCR1"/>
</dbReference>
<evidence type="ECO:0000256" key="1">
    <source>
        <dbReference type="SAM" id="MobiDB-lite"/>
    </source>
</evidence>
<reference evidence="3" key="2">
    <citation type="journal article" date="2021" name="Genome Biol. Evol.">
        <title>Developing a high-quality reference genome for a parasitic bivalve with doubly uniparental inheritance (Bivalvia: Unionida).</title>
        <authorList>
            <person name="Smith C.H."/>
        </authorList>
    </citation>
    <scope>NUCLEOTIDE SEQUENCE</scope>
    <source>
        <strain evidence="3">CHS0354</strain>
        <tissue evidence="3">Mantle</tissue>
    </source>
</reference>
<sequence>MMRDASEHAMGDDISRRNQTITCRKSEPDDNPLLQRSKSDFAFQNLTRIEKKFSKLGDQGYKQKDFYASDGQINGLHIQVESYDRRTDMTADNGLVFCTNGHSGEPSGKQIVSTRGSIRGIKNRVRASLDVFLDSTNGHTRNYRELEKGKVIVYTTTMTVVRETADRCNAIRKILQNHMVRYEEKDLFMSKENQKELMERLGQREICVPQVFLDGCHLGGVEATEALNESGELRERLQKFSKVMVRSSCDKCGGYRFMPCLICHGSKKSLHRNDFTEEFCALRCMQCDENGLMRCDMCLDQQE</sequence>
<dbReference type="InterPro" id="IPR036249">
    <property type="entry name" value="Thioredoxin-like_sf"/>
</dbReference>
<reference evidence="3" key="3">
    <citation type="submission" date="2023-05" db="EMBL/GenBank/DDBJ databases">
        <authorList>
            <person name="Smith C.H."/>
        </authorList>
    </citation>
    <scope>NUCLEOTIDE SEQUENCE</scope>
    <source>
        <strain evidence="3">CHS0354</strain>
        <tissue evidence="3">Mantle</tissue>
    </source>
</reference>
<gene>
    <name evidence="3" type="ORF">CHS0354_012913</name>
</gene>
<reference evidence="3" key="1">
    <citation type="journal article" date="2021" name="Genome Biol. Evol.">
        <title>A High-Quality Reference Genome for a Parasitic Bivalve with Doubly Uniparental Inheritance (Bivalvia: Unionida).</title>
        <authorList>
            <person name="Smith C.H."/>
        </authorList>
    </citation>
    <scope>NUCLEOTIDE SEQUENCE</scope>
    <source>
        <strain evidence="3">CHS0354</strain>
    </source>
</reference>
<dbReference type="CDD" id="cd03031">
    <property type="entry name" value="GRX_GRX_like"/>
    <property type="match status" value="1"/>
</dbReference>
<evidence type="ECO:0000313" key="4">
    <source>
        <dbReference type="Proteomes" id="UP001195483"/>
    </source>
</evidence>
<feature type="compositionally biased region" description="Basic and acidic residues" evidence="1">
    <location>
        <begin position="1"/>
        <end position="16"/>
    </location>
</feature>
<dbReference type="PANTHER" id="PTHR46990">
    <property type="entry name" value="GLUTAREDOXIN DOMAIN-CONTAINING CYSTEINE-RICH PROTEIN 1"/>
    <property type="match status" value="1"/>
</dbReference>
<comment type="caution">
    <text evidence="3">The sequence shown here is derived from an EMBL/GenBank/DDBJ whole genome shotgun (WGS) entry which is preliminary data.</text>
</comment>
<feature type="domain" description="Glutaredoxin" evidence="2">
    <location>
        <begin position="166"/>
        <end position="217"/>
    </location>
</feature>
<accession>A0AAE0RNU8</accession>
<keyword evidence="4" id="KW-1185">Reference proteome</keyword>